<dbReference type="InterPro" id="IPR036953">
    <property type="entry name" value="GreA/GreB_C_sf"/>
</dbReference>
<dbReference type="NCBIfam" id="NF001261">
    <property type="entry name" value="PRK00226.1-2"/>
    <property type="match status" value="1"/>
</dbReference>
<dbReference type="NCBIfam" id="NF001264">
    <property type="entry name" value="PRK00226.1-5"/>
    <property type="match status" value="1"/>
</dbReference>
<dbReference type="NCBIfam" id="TIGR01462">
    <property type="entry name" value="greA"/>
    <property type="match status" value="1"/>
</dbReference>
<dbReference type="InterPro" id="IPR022691">
    <property type="entry name" value="Tscrpt_elong_fac_GreA/B_N"/>
</dbReference>
<dbReference type="GO" id="GO:0032784">
    <property type="term" value="P:regulation of DNA-templated transcription elongation"/>
    <property type="evidence" value="ECO:0007669"/>
    <property type="project" value="InterPro"/>
</dbReference>
<evidence type="ECO:0000259" key="9">
    <source>
        <dbReference type="Pfam" id="PF03449"/>
    </source>
</evidence>
<dbReference type="HAMAP" id="MF_00105">
    <property type="entry name" value="GreA_GreB"/>
    <property type="match status" value="1"/>
</dbReference>
<feature type="domain" description="Transcription elongation factor GreA/GreB C-terminal" evidence="8">
    <location>
        <begin position="83"/>
        <end position="156"/>
    </location>
</feature>
<dbReference type="AlphaFoldDB" id="A0A3B0T8J8"/>
<evidence type="ECO:0000256" key="5">
    <source>
        <dbReference type="ARBA" id="ARBA00023163"/>
    </source>
</evidence>
<organism evidence="10">
    <name type="scientific">hydrothermal vent metagenome</name>
    <dbReference type="NCBI Taxonomy" id="652676"/>
    <lineage>
        <taxon>unclassified sequences</taxon>
        <taxon>metagenomes</taxon>
        <taxon>ecological metagenomes</taxon>
    </lineage>
</organism>
<dbReference type="PANTHER" id="PTHR30437">
    <property type="entry name" value="TRANSCRIPTION ELONGATION FACTOR GREA"/>
    <property type="match status" value="1"/>
</dbReference>
<accession>A0A3B0T8J8</accession>
<keyword evidence="4" id="KW-0238">DNA-binding</keyword>
<keyword evidence="10" id="KW-0251">Elongation factor</keyword>
<evidence type="ECO:0000256" key="7">
    <source>
        <dbReference type="ARBA" id="ARBA00030776"/>
    </source>
</evidence>
<dbReference type="PIRSF" id="PIRSF006092">
    <property type="entry name" value="GreA_GreB"/>
    <property type="match status" value="1"/>
</dbReference>
<proteinExistence type="inferred from homology"/>
<name>A0A3B0T8J8_9ZZZZ</name>
<dbReference type="FunFam" id="3.10.50.30:FF:000001">
    <property type="entry name" value="Transcription elongation factor GreA"/>
    <property type="match status" value="1"/>
</dbReference>
<dbReference type="EMBL" id="UOEM01000074">
    <property type="protein sequence ID" value="VAW14388.1"/>
    <property type="molecule type" value="Genomic_DNA"/>
</dbReference>
<dbReference type="Gene3D" id="3.10.50.30">
    <property type="entry name" value="Transcription elongation factor, GreA/GreB, C-terminal domain"/>
    <property type="match status" value="1"/>
</dbReference>
<dbReference type="Gene3D" id="1.10.287.180">
    <property type="entry name" value="Transcription elongation factor, GreA/GreB, N-terminal domain"/>
    <property type="match status" value="1"/>
</dbReference>
<gene>
    <name evidence="10" type="ORF">MNBD_ALPHA09-1444</name>
</gene>
<dbReference type="NCBIfam" id="NF001263">
    <property type="entry name" value="PRK00226.1-4"/>
    <property type="match status" value="1"/>
</dbReference>
<dbReference type="InterPro" id="IPR023459">
    <property type="entry name" value="Tscrpt_elong_fac_GreA/B_fam"/>
</dbReference>
<dbReference type="PROSITE" id="PS00829">
    <property type="entry name" value="GREAB_1"/>
    <property type="match status" value="1"/>
</dbReference>
<dbReference type="InterPro" id="IPR028624">
    <property type="entry name" value="Tscrpt_elong_fac_GreA/B"/>
</dbReference>
<dbReference type="InterPro" id="IPR036805">
    <property type="entry name" value="Tscrpt_elong_fac_GreA/B_N_sf"/>
</dbReference>
<reference evidence="10" key="1">
    <citation type="submission" date="2018-06" db="EMBL/GenBank/DDBJ databases">
        <authorList>
            <person name="Zhirakovskaya E."/>
        </authorList>
    </citation>
    <scope>NUCLEOTIDE SEQUENCE</scope>
</reference>
<dbReference type="InterPro" id="IPR006359">
    <property type="entry name" value="Tscrpt_elong_fac_GreA"/>
</dbReference>
<dbReference type="SUPFAM" id="SSF46557">
    <property type="entry name" value="GreA transcript cleavage protein, N-terminal domain"/>
    <property type="match status" value="1"/>
</dbReference>
<dbReference type="Pfam" id="PF01272">
    <property type="entry name" value="GreA_GreB"/>
    <property type="match status" value="1"/>
</dbReference>
<evidence type="ECO:0000313" key="10">
    <source>
        <dbReference type="EMBL" id="VAW14388.1"/>
    </source>
</evidence>
<dbReference type="SUPFAM" id="SSF54534">
    <property type="entry name" value="FKBP-like"/>
    <property type="match status" value="1"/>
</dbReference>
<protein>
    <recommendedName>
        <fullName evidence="2">Transcription elongation factor GreA</fullName>
    </recommendedName>
    <alternativeName>
        <fullName evidence="7">Transcript cleavage factor GreA</fullName>
    </alternativeName>
</protein>
<feature type="domain" description="Transcription elongation factor GreA/GreB N-terminal" evidence="9">
    <location>
        <begin position="4"/>
        <end position="74"/>
    </location>
</feature>
<keyword evidence="10" id="KW-0648">Protein biosynthesis</keyword>
<evidence type="ECO:0000256" key="2">
    <source>
        <dbReference type="ARBA" id="ARBA00013729"/>
    </source>
</evidence>
<dbReference type="GO" id="GO:0070063">
    <property type="term" value="F:RNA polymerase binding"/>
    <property type="evidence" value="ECO:0007669"/>
    <property type="project" value="InterPro"/>
</dbReference>
<dbReference type="FunFam" id="1.10.287.180:FF:000001">
    <property type="entry name" value="Transcription elongation factor GreA"/>
    <property type="match status" value="1"/>
</dbReference>
<evidence type="ECO:0000256" key="6">
    <source>
        <dbReference type="ARBA" id="ARBA00024916"/>
    </source>
</evidence>
<keyword evidence="3" id="KW-0805">Transcription regulation</keyword>
<keyword evidence="5" id="KW-0804">Transcription</keyword>
<evidence type="ECO:0000259" key="8">
    <source>
        <dbReference type="Pfam" id="PF01272"/>
    </source>
</evidence>
<evidence type="ECO:0000256" key="4">
    <source>
        <dbReference type="ARBA" id="ARBA00023125"/>
    </source>
</evidence>
<comment type="similarity">
    <text evidence="1">Belongs to the GreA/GreB family.</text>
</comment>
<comment type="function">
    <text evidence="6">Necessary for efficient RNA polymerase transcription elongation past template-encoded arresting sites. The arresting sites in DNA have the property of trapping a certain fraction of elongating RNA polymerases that pass through, resulting in locked ternary complexes. Cleavage of the nascent transcript by cleavage factors such as GreA or GreB allows the resumption of elongation from the new 3'terminus. GreA releases sequences of 2 to 3 nucleotides.</text>
</comment>
<dbReference type="GO" id="GO:0003746">
    <property type="term" value="F:translation elongation factor activity"/>
    <property type="evidence" value="ECO:0007669"/>
    <property type="project" value="UniProtKB-KW"/>
</dbReference>
<evidence type="ECO:0000256" key="1">
    <source>
        <dbReference type="ARBA" id="ARBA00008213"/>
    </source>
</evidence>
<dbReference type="Pfam" id="PF03449">
    <property type="entry name" value="GreA_GreB_N"/>
    <property type="match status" value="1"/>
</dbReference>
<dbReference type="PANTHER" id="PTHR30437:SF4">
    <property type="entry name" value="TRANSCRIPTION ELONGATION FACTOR GREA"/>
    <property type="match status" value="1"/>
</dbReference>
<dbReference type="GO" id="GO:0003677">
    <property type="term" value="F:DNA binding"/>
    <property type="evidence" value="ECO:0007669"/>
    <property type="project" value="UniProtKB-KW"/>
</dbReference>
<sequence>MERVPMTPMGHEHLVNEIKRLKSVERPRIIQAISEARKHGDLSENAEYHAAKEQQGLNEAKVAELEDKLSRADIIDISKLSGSTVTFGAQVRLVDEDTEAEVTYRIVGELEANASEGRISVTSPIARALMGKTNGDSVEVATPGGGKSYEILKVSYA</sequence>
<dbReference type="InterPro" id="IPR018151">
    <property type="entry name" value="TF_GreA/GreB_CS"/>
</dbReference>
<dbReference type="GO" id="GO:0006354">
    <property type="term" value="P:DNA-templated transcription elongation"/>
    <property type="evidence" value="ECO:0007669"/>
    <property type="project" value="TreeGrafter"/>
</dbReference>
<evidence type="ECO:0000256" key="3">
    <source>
        <dbReference type="ARBA" id="ARBA00023015"/>
    </source>
</evidence>
<dbReference type="InterPro" id="IPR001437">
    <property type="entry name" value="Tscrpt_elong_fac_GreA/B_C"/>
</dbReference>